<proteinExistence type="predicted"/>
<reference evidence="2 3" key="1">
    <citation type="journal article" date="2019" name="Nat. Ecol. Evol.">
        <title>Megaphylogeny resolves global patterns of mushroom evolution.</title>
        <authorList>
            <person name="Varga T."/>
            <person name="Krizsan K."/>
            <person name="Foldi C."/>
            <person name="Dima B."/>
            <person name="Sanchez-Garcia M."/>
            <person name="Sanchez-Ramirez S."/>
            <person name="Szollosi G.J."/>
            <person name="Szarkandi J.G."/>
            <person name="Papp V."/>
            <person name="Albert L."/>
            <person name="Andreopoulos W."/>
            <person name="Angelini C."/>
            <person name="Antonin V."/>
            <person name="Barry K.W."/>
            <person name="Bougher N.L."/>
            <person name="Buchanan P."/>
            <person name="Buyck B."/>
            <person name="Bense V."/>
            <person name="Catcheside P."/>
            <person name="Chovatia M."/>
            <person name="Cooper J."/>
            <person name="Damon W."/>
            <person name="Desjardin D."/>
            <person name="Finy P."/>
            <person name="Geml J."/>
            <person name="Haridas S."/>
            <person name="Hughes K."/>
            <person name="Justo A."/>
            <person name="Karasinski D."/>
            <person name="Kautmanova I."/>
            <person name="Kiss B."/>
            <person name="Kocsube S."/>
            <person name="Kotiranta H."/>
            <person name="LaButti K.M."/>
            <person name="Lechner B.E."/>
            <person name="Liimatainen K."/>
            <person name="Lipzen A."/>
            <person name="Lukacs Z."/>
            <person name="Mihaltcheva S."/>
            <person name="Morgado L.N."/>
            <person name="Niskanen T."/>
            <person name="Noordeloos M.E."/>
            <person name="Ohm R.A."/>
            <person name="Ortiz-Santana B."/>
            <person name="Ovrebo C."/>
            <person name="Racz N."/>
            <person name="Riley R."/>
            <person name="Savchenko A."/>
            <person name="Shiryaev A."/>
            <person name="Soop K."/>
            <person name="Spirin V."/>
            <person name="Szebenyi C."/>
            <person name="Tomsovsky M."/>
            <person name="Tulloss R.E."/>
            <person name="Uehling J."/>
            <person name="Grigoriev I.V."/>
            <person name="Vagvolgyi C."/>
            <person name="Papp T."/>
            <person name="Martin F.M."/>
            <person name="Miettinen O."/>
            <person name="Hibbett D.S."/>
            <person name="Nagy L.G."/>
        </authorList>
    </citation>
    <scope>NUCLEOTIDE SEQUENCE [LARGE SCALE GENOMIC DNA]</scope>
    <source>
        <strain evidence="2 3">FP101781</strain>
    </source>
</reference>
<evidence type="ECO:0000313" key="3">
    <source>
        <dbReference type="Proteomes" id="UP000298030"/>
    </source>
</evidence>
<name>A0A4Y7TT02_COPMI</name>
<dbReference type="EMBL" id="QPFP01000005">
    <property type="protein sequence ID" value="TEB37054.1"/>
    <property type="molecule type" value="Genomic_DNA"/>
</dbReference>
<keyword evidence="3" id="KW-1185">Reference proteome</keyword>
<protein>
    <submittedName>
        <fullName evidence="2">Uncharacterized protein</fullName>
    </submittedName>
</protein>
<evidence type="ECO:0000313" key="2">
    <source>
        <dbReference type="EMBL" id="TEB37054.1"/>
    </source>
</evidence>
<gene>
    <name evidence="2" type="ORF">FA13DRAFT_1727381</name>
</gene>
<accession>A0A4Y7TT02</accession>
<evidence type="ECO:0000256" key="1">
    <source>
        <dbReference type="SAM" id="MobiDB-lite"/>
    </source>
</evidence>
<feature type="non-terminal residue" evidence="2">
    <location>
        <position position="80"/>
    </location>
</feature>
<feature type="region of interest" description="Disordered" evidence="1">
    <location>
        <begin position="1"/>
        <end position="24"/>
    </location>
</feature>
<sequence length="80" mass="8848">MPNRRFHHPSDSGGTDSLVLAPDPRLSSISNWTPKARLSPPRRFKDFPEIGICGTGTLCPCHRVDKFGRPFDCDPEDGAL</sequence>
<dbReference type="Proteomes" id="UP000298030">
    <property type="component" value="Unassembled WGS sequence"/>
</dbReference>
<comment type="caution">
    <text evidence="2">The sequence shown here is derived from an EMBL/GenBank/DDBJ whole genome shotgun (WGS) entry which is preliminary data.</text>
</comment>
<organism evidence="2 3">
    <name type="scientific">Coprinellus micaceus</name>
    <name type="common">Glistening ink-cap mushroom</name>
    <name type="synonym">Coprinus micaceus</name>
    <dbReference type="NCBI Taxonomy" id="71717"/>
    <lineage>
        <taxon>Eukaryota</taxon>
        <taxon>Fungi</taxon>
        <taxon>Dikarya</taxon>
        <taxon>Basidiomycota</taxon>
        <taxon>Agaricomycotina</taxon>
        <taxon>Agaricomycetes</taxon>
        <taxon>Agaricomycetidae</taxon>
        <taxon>Agaricales</taxon>
        <taxon>Agaricineae</taxon>
        <taxon>Psathyrellaceae</taxon>
        <taxon>Coprinellus</taxon>
    </lineage>
</organism>
<dbReference type="AlphaFoldDB" id="A0A4Y7TT02"/>